<dbReference type="InterPro" id="IPR058636">
    <property type="entry name" value="Beta-barrel_YknX"/>
</dbReference>
<feature type="domain" description="Multidrug resistance protein MdtA-like barrel-sandwich hybrid" evidence="5">
    <location>
        <begin position="63"/>
        <end position="152"/>
    </location>
</feature>
<evidence type="ECO:0000256" key="3">
    <source>
        <dbReference type="SAM" id="Coils"/>
    </source>
</evidence>
<dbReference type="Proteomes" id="UP000189933">
    <property type="component" value="Unassembled WGS sequence"/>
</dbReference>
<name>A0A1T4RX12_9FIRM</name>
<dbReference type="GO" id="GO:0030313">
    <property type="term" value="C:cell envelope"/>
    <property type="evidence" value="ECO:0007669"/>
    <property type="project" value="UniProtKB-SubCell"/>
</dbReference>
<dbReference type="InterPro" id="IPR050465">
    <property type="entry name" value="UPF0194_transport"/>
</dbReference>
<dbReference type="PANTHER" id="PTHR32347:SF14">
    <property type="entry name" value="EFFLUX SYSTEM COMPONENT YKNX-RELATED"/>
    <property type="match status" value="1"/>
</dbReference>
<evidence type="ECO:0000256" key="4">
    <source>
        <dbReference type="SAM" id="MobiDB-lite"/>
    </source>
</evidence>
<feature type="region of interest" description="Disordered" evidence="4">
    <location>
        <begin position="517"/>
        <end position="538"/>
    </location>
</feature>
<dbReference type="Gene3D" id="1.10.287.470">
    <property type="entry name" value="Helix hairpin bin"/>
    <property type="match status" value="1"/>
</dbReference>
<dbReference type="OrthoDB" id="1725043at2"/>
<dbReference type="Gene3D" id="2.40.50.100">
    <property type="match status" value="2"/>
</dbReference>
<dbReference type="PRINTS" id="PR01490">
    <property type="entry name" value="RTXTOXIND"/>
</dbReference>
<organism evidence="7 8">
    <name type="scientific">Carboxydocella sporoproducens DSM 16521</name>
    <dbReference type="NCBI Taxonomy" id="1121270"/>
    <lineage>
        <taxon>Bacteria</taxon>
        <taxon>Bacillati</taxon>
        <taxon>Bacillota</taxon>
        <taxon>Clostridia</taxon>
        <taxon>Eubacteriales</taxon>
        <taxon>Clostridiales Family XVI. Incertae Sedis</taxon>
        <taxon>Carboxydocella</taxon>
    </lineage>
</organism>
<dbReference type="Gene3D" id="2.40.30.170">
    <property type="match status" value="2"/>
</dbReference>
<dbReference type="RefSeq" id="WP_078666317.1">
    <property type="nucleotide sequence ID" value="NZ_FUXM01000037.1"/>
</dbReference>
<keyword evidence="2 3" id="KW-0175">Coiled coil</keyword>
<dbReference type="Gene3D" id="2.40.420.20">
    <property type="match status" value="1"/>
</dbReference>
<dbReference type="Pfam" id="PF25990">
    <property type="entry name" value="Beta-barrel_YknX"/>
    <property type="match status" value="1"/>
</dbReference>
<dbReference type="EMBL" id="FUXM01000037">
    <property type="protein sequence ID" value="SKA20437.1"/>
    <property type="molecule type" value="Genomic_DNA"/>
</dbReference>
<dbReference type="AlphaFoldDB" id="A0A1T4RX12"/>
<dbReference type="SUPFAM" id="SSF111369">
    <property type="entry name" value="HlyD-like secretion proteins"/>
    <property type="match status" value="2"/>
</dbReference>
<proteinExistence type="predicted"/>
<evidence type="ECO:0000259" key="6">
    <source>
        <dbReference type="Pfam" id="PF25990"/>
    </source>
</evidence>
<accession>A0A1T4RX12</accession>
<evidence type="ECO:0000313" key="8">
    <source>
        <dbReference type="Proteomes" id="UP000189933"/>
    </source>
</evidence>
<comment type="subcellular location">
    <subcellularLocation>
        <location evidence="1">Cell envelope</location>
    </subcellularLocation>
</comment>
<dbReference type="InterPro" id="IPR058625">
    <property type="entry name" value="MdtA-like_BSH"/>
</dbReference>
<gene>
    <name evidence="7" type="ORF">SAMN02745885_02317</name>
</gene>
<sequence>MKKGKLALIIGISLLVVAGAAWGWLGRNKTAATSQQASIAVRKGELQVTISGNGTIQPAASKSITTAVSGKISSINFQNGQQVKAGDLLFTITADSLAYDLARSRLELKQAELELANLKTQQRQLQITAPVSGYVTGVQVSTGQEIQKGMTLLTIEDRSKLKTKISFNEAQINQIKVGQKAEVTVTDLFTTLTGTVTEVDRNGRADSNGAKLYDVTVEITNPGSLSPGMKTQVTVQTAAGTETGLSAGTLAWADTTTVRALTGETVTKLLVDENSYVRKGQLLVSLSNDSLVSQIASQELRVEQARLALAQVEQQQAETKIYAPWDGIVYLSQASSTLSGSSNNSSATTSASNNGSGNLQVGDEVKSGQILATLLSPSLQVVVPVDETDIGKIYTGQKAEITVDAYPERKFAGTVTEIAAQGTVQNKVASFDVTLVLDDTTGLKAGMTANVEILVEDKKDALMLPIEAIIERGDRKFVRTEAGSLQAVETGLYNETMIEIKSGLKEGDRVVLPEVVRKNNSNQQPRFPGAGGPPGGMR</sequence>
<evidence type="ECO:0000259" key="5">
    <source>
        <dbReference type="Pfam" id="PF25917"/>
    </source>
</evidence>
<feature type="compositionally biased region" description="Gly residues" evidence="4">
    <location>
        <begin position="529"/>
        <end position="538"/>
    </location>
</feature>
<feature type="coiled-coil region" evidence="3">
    <location>
        <begin position="101"/>
        <end position="128"/>
    </location>
</feature>
<evidence type="ECO:0000256" key="2">
    <source>
        <dbReference type="ARBA" id="ARBA00023054"/>
    </source>
</evidence>
<feature type="domain" description="YknX-like beta-barrel" evidence="6">
    <location>
        <begin position="380"/>
        <end position="453"/>
    </location>
</feature>
<dbReference type="Pfam" id="PF25917">
    <property type="entry name" value="BSH_RND"/>
    <property type="match status" value="1"/>
</dbReference>
<keyword evidence="8" id="KW-1185">Reference proteome</keyword>
<dbReference type="PANTHER" id="PTHR32347">
    <property type="entry name" value="EFFLUX SYSTEM COMPONENT YKNX-RELATED"/>
    <property type="match status" value="1"/>
</dbReference>
<evidence type="ECO:0000256" key="1">
    <source>
        <dbReference type="ARBA" id="ARBA00004196"/>
    </source>
</evidence>
<evidence type="ECO:0000313" key="7">
    <source>
        <dbReference type="EMBL" id="SKA20437.1"/>
    </source>
</evidence>
<reference evidence="8" key="1">
    <citation type="submission" date="2017-02" db="EMBL/GenBank/DDBJ databases">
        <authorList>
            <person name="Varghese N."/>
            <person name="Submissions S."/>
        </authorList>
    </citation>
    <scope>NUCLEOTIDE SEQUENCE [LARGE SCALE GENOMIC DNA]</scope>
    <source>
        <strain evidence="8">DSM 16521</strain>
    </source>
</reference>
<protein>
    <submittedName>
        <fullName evidence="7">HlyD family secretion protein</fullName>
    </submittedName>
</protein>